<dbReference type="OrthoDB" id="5546330at2759"/>
<feature type="transmembrane region" description="Helical" evidence="2">
    <location>
        <begin position="290"/>
        <end position="311"/>
    </location>
</feature>
<keyword evidence="4" id="KW-1185">Reference proteome</keyword>
<dbReference type="EMBL" id="GG745335">
    <property type="protein sequence ID" value="KNE59897.1"/>
    <property type="molecule type" value="Genomic_DNA"/>
</dbReference>
<dbReference type="AlphaFoldDB" id="A0A0L0SBS9"/>
<reference evidence="4" key="2">
    <citation type="submission" date="2009-11" db="EMBL/GenBank/DDBJ databases">
        <title>The Genome Sequence of Allomyces macrogynus strain ATCC 38327.</title>
        <authorList>
            <consortium name="The Broad Institute Genome Sequencing Platform"/>
            <person name="Russ C."/>
            <person name="Cuomo C."/>
            <person name="Shea T."/>
            <person name="Young S.K."/>
            <person name="Zeng Q."/>
            <person name="Koehrsen M."/>
            <person name="Haas B."/>
            <person name="Borodovsky M."/>
            <person name="Guigo R."/>
            <person name="Alvarado L."/>
            <person name="Berlin A."/>
            <person name="Borenstein D."/>
            <person name="Chen Z."/>
            <person name="Engels R."/>
            <person name="Freedman E."/>
            <person name="Gellesch M."/>
            <person name="Goldberg J."/>
            <person name="Griggs A."/>
            <person name="Gujja S."/>
            <person name="Heiman D."/>
            <person name="Hepburn T."/>
            <person name="Howarth C."/>
            <person name="Jen D."/>
            <person name="Larson L."/>
            <person name="Lewis B."/>
            <person name="Mehta T."/>
            <person name="Park D."/>
            <person name="Pearson M."/>
            <person name="Roberts A."/>
            <person name="Saif S."/>
            <person name="Shenoy N."/>
            <person name="Sisk P."/>
            <person name="Stolte C."/>
            <person name="Sykes S."/>
            <person name="Walk T."/>
            <person name="White J."/>
            <person name="Yandava C."/>
            <person name="Burger G."/>
            <person name="Gray M.W."/>
            <person name="Holland P.W.H."/>
            <person name="King N."/>
            <person name="Lang F.B.F."/>
            <person name="Roger A.J."/>
            <person name="Ruiz-Trillo I."/>
            <person name="Lander E."/>
            <person name="Nusbaum C."/>
        </authorList>
    </citation>
    <scope>NUCLEOTIDE SEQUENCE [LARGE SCALE GENOMIC DNA]</scope>
    <source>
        <strain evidence="4">ATCC 38327</strain>
    </source>
</reference>
<feature type="transmembrane region" description="Helical" evidence="2">
    <location>
        <begin position="208"/>
        <end position="229"/>
    </location>
</feature>
<protein>
    <submittedName>
        <fullName evidence="3">Uncharacterized protein</fullName>
    </submittedName>
</protein>
<feature type="transmembrane region" description="Helical" evidence="2">
    <location>
        <begin position="249"/>
        <end position="270"/>
    </location>
</feature>
<sequence>MTSFVVDSTAPLPGNGTGPGAPLFKPLPALVDTTWFIPTTQIHMGGSIRIGNYPDVLVTVHWISMLNACASVVASILVIAHCFGFFKCSDTDVPPPPTPFDSYALSDQSLGRAGPGSNPDIKPHYPSGSGTGGPGSVRHDASVATCPTRPKRRSCMDTAHMLMRGDFAARFPVYIAVCEIVFALPHAFEHALLLTTGRFPEHDKCLAFASVLCVSYGVQQLMYGFLALYTYFKVVRNYTIPLGTGDWRLFSTVGVAFGALWLFEIVTSGLGPTGYMCSHDLQKPTGLMLAYIGGFMSTFNTLASSYSYTMIAREVMGAMRMFASVRAARPADYPHVRTLENAMAAAAAQNTVLTEHQLILKSLSNLLAASMLSSTPGAIGGWATAIFATCGVVEPITGALYVLAPGGSGWVNGLAYFANMRLKARVAEVRAGSSTRSTSMHGAAPAVHGRGSIPGAGGVHSAAFSPSVVASEPAKQAWVPQEPVSATNRLQ</sequence>
<keyword evidence="2" id="KW-0472">Membrane</keyword>
<evidence type="ECO:0000313" key="3">
    <source>
        <dbReference type="EMBL" id="KNE59897.1"/>
    </source>
</evidence>
<proteinExistence type="predicted"/>
<evidence type="ECO:0000256" key="1">
    <source>
        <dbReference type="SAM" id="MobiDB-lite"/>
    </source>
</evidence>
<feature type="region of interest" description="Disordered" evidence="1">
    <location>
        <begin position="110"/>
        <end position="143"/>
    </location>
</feature>
<evidence type="ECO:0000256" key="2">
    <source>
        <dbReference type="SAM" id="Phobius"/>
    </source>
</evidence>
<feature type="transmembrane region" description="Helical" evidence="2">
    <location>
        <begin position="62"/>
        <end position="86"/>
    </location>
</feature>
<reference evidence="3 4" key="1">
    <citation type="submission" date="2009-11" db="EMBL/GenBank/DDBJ databases">
        <title>Annotation of Allomyces macrogynus ATCC 38327.</title>
        <authorList>
            <consortium name="The Broad Institute Genome Sequencing Platform"/>
            <person name="Russ C."/>
            <person name="Cuomo C."/>
            <person name="Burger G."/>
            <person name="Gray M.W."/>
            <person name="Holland P.W.H."/>
            <person name="King N."/>
            <person name="Lang F.B.F."/>
            <person name="Roger A.J."/>
            <person name="Ruiz-Trillo I."/>
            <person name="Young S.K."/>
            <person name="Zeng Q."/>
            <person name="Gargeya S."/>
            <person name="Fitzgerald M."/>
            <person name="Haas B."/>
            <person name="Abouelleil A."/>
            <person name="Alvarado L."/>
            <person name="Arachchi H.M."/>
            <person name="Berlin A."/>
            <person name="Chapman S.B."/>
            <person name="Gearin G."/>
            <person name="Goldberg J."/>
            <person name="Griggs A."/>
            <person name="Gujja S."/>
            <person name="Hansen M."/>
            <person name="Heiman D."/>
            <person name="Howarth C."/>
            <person name="Larimer J."/>
            <person name="Lui A."/>
            <person name="MacDonald P.J.P."/>
            <person name="McCowen C."/>
            <person name="Montmayeur A."/>
            <person name="Murphy C."/>
            <person name="Neiman D."/>
            <person name="Pearson M."/>
            <person name="Priest M."/>
            <person name="Roberts A."/>
            <person name="Saif S."/>
            <person name="Shea T."/>
            <person name="Sisk P."/>
            <person name="Stolte C."/>
            <person name="Sykes S."/>
            <person name="Wortman J."/>
            <person name="Nusbaum C."/>
            <person name="Birren B."/>
        </authorList>
    </citation>
    <scope>NUCLEOTIDE SEQUENCE [LARGE SCALE GENOMIC DNA]</scope>
    <source>
        <strain evidence="3 4">ATCC 38327</strain>
    </source>
</reference>
<name>A0A0L0SBS9_ALLM3</name>
<keyword evidence="2" id="KW-1133">Transmembrane helix</keyword>
<gene>
    <name evidence="3" type="ORF">AMAG_05345</name>
</gene>
<keyword evidence="2" id="KW-0812">Transmembrane</keyword>
<accession>A0A0L0SBS9</accession>
<feature type="transmembrane region" description="Helical" evidence="2">
    <location>
        <begin position="171"/>
        <end position="188"/>
    </location>
</feature>
<dbReference type="VEuPathDB" id="FungiDB:AMAG_05345"/>
<evidence type="ECO:0000313" key="4">
    <source>
        <dbReference type="Proteomes" id="UP000054350"/>
    </source>
</evidence>
<organism evidence="3 4">
    <name type="scientific">Allomyces macrogynus (strain ATCC 38327)</name>
    <name type="common">Allomyces javanicus var. macrogynus</name>
    <dbReference type="NCBI Taxonomy" id="578462"/>
    <lineage>
        <taxon>Eukaryota</taxon>
        <taxon>Fungi</taxon>
        <taxon>Fungi incertae sedis</taxon>
        <taxon>Blastocladiomycota</taxon>
        <taxon>Blastocladiomycetes</taxon>
        <taxon>Blastocladiales</taxon>
        <taxon>Blastocladiaceae</taxon>
        <taxon>Allomyces</taxon>
    </lineage>
</organism>
<dbReference type="Proteomes" id="UP000054350">
    <property type="component" value="Unassembled WGS sequence"/>
</dbReference>